<organism evidence="1 2">
    <name type="scientific">Petralouisia muris</name>
    <dbReference type="NCBI Taxonomy" id="3032872"/>
    <lineage>
        <taxon>Bacteria</taxon>
        <taxon>Bacillati</taxon>
        <taxon>Bacillota</taxon>
        <taxon>Clostridia</taxon>
        <taxon>Lachnospirales</taxon>
        <taxon>Lachnospiraceae</taxon>
        <taxon>Petralouisia</taxon>
    </lineage>
</organism>
<gene>
    <name evidence="1" type="ORF">E5329_14650</name>
</gene>
<accession>A0AC61RUW8</accession>
<dbReference type="EMBL" id="SRYA01000028">
    <property type="protein sequence ID" value="TGY95525.1"/>
    <property type="molecule type" value="Genomic_DNA"/>
</dbReference>
<comment type="caution">
    <text evidence="1">The sequence shown here is derived from an EMBL/GenBank/DDBJ whole genome shotgun (WGS) entry which is preliminary data.</text>
</comment>
<name>A0AC61RUW8_9FIRM</name>
<protein>
    <submittedName>
        <fullName evidence="1">Glycerol-3-phosphate responsive antiterminator</fullName>
    </submittedName>
</protein>
<sequence>MKKEYREAIEDSPVIAAVNSFESLECALTCESRIIFILFGDICNIPDIVAKVKKAGKLAMVHLDLITGLAPKEIAVDYIKQRTDADGIISTKPALIKYAGKLSLFTVLRFFVIDSLALSNIEKQLQNVKPDVIEVLPALMPRVLTRICSMNHIPVITGGLISEKEDVISMLSAGAACVSSTSQNVWFL</sequence>
<proteinExistence type="predicted"/>
<evidence type="ECO:0000313" key="2">
    <source>
        <dbReference type="Proteomes" id="UP000304953"/>
    </source>
</evidence>
<dbReference type="Proteomes" id="UP000304953">
    <property type="component" value="Unassembled WGS sequence"/>
</dbReference>
<keyword evidence="2" id="KW-1185">Reference proteome</keyword>
<evidence type="ECO:0000313" key="1">
    <source>
        <dbReference type="EMBL" id="TGY95525.1"/>
    </source>
</evidence>
<reference evidence="1" key="1">
    <citation type="submission" date="2019-04" db="EMBL/GenBank/DDBJ databases">
        <title>Microbes associate with the intestines of laboratory mice.</title>
        <authorList>
            <person name="Navarre W."/>
            <person name="Wong E."/>
            <person name="Huang K."/>
            <person name="Tropini C."/>
            <person name="Ng K."/>
            <person name="Yu B."/>
        </authorList>
    </citation>
    <scope>NUCLEOTIDE SEQUENCE</scope>
    <source>
        <strain evidence="1">NM01_1-7b</strain>
    </source>
</reference>